<feature type="domain" description="FHA" evidence="6">
    <location>
        <begin position="7"/>
        <end position="60"/>
    </location>
</feature>
<dbReference type="EC" id="2.7.11.1" evidence="1"/>
<dbReference type="SMART" id="SM00220">
    <property type="entry name" value="S_TKc"/>
    <property type="match status" value="1"/>
</dbReference>
<protein>
    <recommendedName>
        <fullName evidence="1">non-specific serine/threonine protein kinase</fullName>
        <ecNumber evidence="1">2.7.11.1</ecNumber>
    </recommendedName>
</protein>
<reference evidence="8" key="1">
    <citation type="submission" date="2021-01" db="EMBL/GenBank/DDBJ databases">
        <authorList>
            <person name="Corre E."/>
            <person name="Pelletier E."/>
            <person name="Niang G."/>
            <person name="Scheremetjew M."/>
            <person name="Finn R."/>
            <person name="Kale V."/>
            <person name="Holt S."/>
            <person name="Cochrane G."/>
            <person name="Meng A."/>
            <person name="Brown T."/>
            <person name="Cohen L."/>
        </authorList>
    </citation>
    <scope>NUCLEOTIDE SEQUENCE</scope>
    <source>
        <strain evidence="8">CCMP325</strain>
    </source>
</reference>
<dbReference type="InterPro" id="IPR000719">
    <property type="entry name" value="Prot_kinase_dom"/>
</dbReference>
<dbReference type="PROSITE" id="PS50011">
    <property type="entry name" value="PROTEIN_KINASE_DOM"/>
    <property type="match status" value="1"/>
</dbReference>
<evidence type="ECO:0000259" key="6">
    <source>
        <dbReference type="PROSITE" id="PS50006"/>
    </source>
</evidence>
<evidence type="ECO:0000259" key="7">
    <source>
        <dbReference type="PROSITE" id="PS50011"/>
    </source>
</evidence>
<name>A0A7S0EZV6_9CRYP</name>
<accession>A0A7S0EZV6</accession>
<feature type="domain" description="FHA" evidence="6">
    <location>
        <begin position="123"/>
        <end position="188"/>
    </location>
</feature>
<comment type="catalytic activity">
    <reaction evidence="5">
        <text>L-seryl-[protein] + ATP = O-phospho-L-seryl-[protein] + ADP + H(+)</text>
        <dbReference type="Rhea" id="RHEA:17989"/>
        <dbReference type="Rhea" id="RHEA-COMP:9863"/>
        <dbReference type="Rhea" id="RHEA-COMP:11604"/>
        <dbReference type="ChEBI" id="CHEBI:15378"/>
        <dbReference type="ChEBI" id="CHEBI:29999"/>
        <dbReference type="ChEBI" id="CHEBI:30616"/>
        <dbReference type="ChEBI" id="CHEBI:83421"/>
        <dbReference type="ChEBI" id="CHEBI:456216"/>
        <dbReference type="EC" id="2.7.11.1"/>
    </reaction>
</comment>
<dbReference type="CDD" id="cd00060">
    <property type="entry name" value="FHA"/>
    <property type="match status" value="1"/>
</dbReference>
<proteinExistence type="predicted"/>
<evidence type="ECO:0000256" key="5">
    <source>
        <dbReference type="ARBA" id="ARBA00048679"/>
    </source>
</evidence>
<dbReference type="Pfam" id="PF00498">
    <property type="entry name" value="FHA"/>
    <property type="match status" value="2"/>
</dbReference>
<dbReference type="GO" id="GO:0004674">
    <property type="term" value="F:protein serine/threonine kinase activity"/>
    <property type="evidence" value="ECO:0007669"/>
    <property type="project" value="UniProtKB-KW"/>
</dbReference>
<dbReference type="Pfam" id="PF00069">
    <property type="entry name" value="Pkinase"/>
    <property type="match status" value="1"/>
</dbReference>
<dbReference type="InterPro" id="IPR011009">
    <property type="entry name" value="Kinase-like_dom_sf"/>
</dbReference>
<dbReference type="SMART" id="SM00240">
    <property type="entry name" value="FHA"/>
    <property type="match status" value="2"/>
</dbReference>
<dbReference type="PROSITE" id="PS00108">
    <property type="entry name" value="PROTEIN_KINASE_ST"/>
    <property type="match status" value="1"/>
</dbReference>
<dbReference type="SUPFAM" id="SSF49879">
    <property type="entry name" value="SMAD/FHA domain"/>
    <property type="match status" value="2"/>
</dbReference>
<keyword evidence="3" id="KW-0418">Kinase</keyword>
<organism evidence="8">
    <name type="scientific">Hanusia phi</name>
    <dbReference type="NCBI Taxonomy" id="3032"/>
    <lineage>
        <taxon>Eukaryota</taxon>
        <taxon>Cryptophyceae</taxon>
        <taxon>Pyrenomonadales</taxon>
        <taxon>Geminigeraceae</taxon>
        <taxon>Hanusia</taxon>
    </lineage>
</organism>
<dbReference type="Gene3D" id="1.10.510.10">
    <property type="entry name" value="Transferase(Phosphotransferase) domain 1"/>
    <property type="match status" value="1"/>
</dbReference>
<evidence type="ECO:0000256" key="2">
    <source>
        <dbReference type="ARBA" id="ARBA00022527"/>
    </source>
</evidence>
<keyword evidence="3" id="KW-0808">Transferase</keyword>
<feature type="domain" description="Protein kinase" evidence="7">
    <location>
        <begin position="265"/>
        <end position="534"/>
    </location>
</feature>
<dbReference type="GO" id="GO:0005737">
    <property type="term" value="C:cytoplasm"/>
    <property type="evidence" value="ECO:0007669"/>
    <property type="project" value="TreeGrafter"/>
</dbReference>
<dbReference type="InterPro" id="IPR000253">
    <property type="entry name" value="FHA_dom"/>
</dbReference>
<dbReference type="EMBL" id="HBEO01027011">
    <property type="protein sequence ID" value="CAD8498371.1"/>
    <property type="molecule type" value="Transcribed_RNA"/>
</dbReference>
<comment type="catalytic activity">
    <reaction evidence="4">
        <text>L-threonyl-[protein] + ATP = O-phospho-L-threonyl-[protein] + ADP + H(+)</text>
        <dbReference type="Rhea" id="RHEA:46608"/>
        <dbReference type="Rhea" id="RHEA-COMP:11060"/>
        <dbReference type="Rhea" id="RHEA-COMP:11605"/>
        <dbReference type="ChEBI" id="CHEBI:15378"/>
        <dbReference type="ChEBI" id="CHEBI:30013"/>
        <dbReference type="ChEBI" id="CHEBI:30616"/>
        <dbReference type="ChEBI" id="CHEBI:61977"/>
        <dbReference type="ChEBI" id="CHEBI:456216"/>
        <dbReference type="EC" id="2.7.11.1"/>
    </reaction>
</comment>
<evidence type="ECO:0000313" key="8">
    <source>
        <dbReference type="EMBL" id="CAD8498371.1"/>
    </source>
</evidence>
<evidence type="ECO:0000256" key="4">
    <source>
        <dbReference type="ARBA" id="ARBA00047899"/>
    </source>
</evidence>
<dbReference type="PROSITE" id="PS50006">
    <property type="entry name" value="FHA_DOMAIN"/>
    <property type="match status" value="2"/>
</dbReference>
<keyword evidence="2" id="KW-0723">Serine/threonine-protein kinase</keyword>
<dbReference type="PANTHER" id="PTHR44167:SF24">
    <property type="entry name" value="SERINE_THREONINE-PROTEIN KINASE CHK2"/>
    <property type="match status" value="1"/>
</dbReference>
<sequence length="554" mass="62935">MNESKCILFGRLDRCHVVLFAKFSSGIHARLVVQKDDNEKFTVAVHDLSTNGTYINSNKIGQGRTAVVQVGDFLSMSKPPRQLSSGVFMEHCACRGSEEVYPGKRFLLRVGKEKFFAIDKKTVMMGRQEGSDLHFPAKDISSRHCRITFTLKSGSESVFGSMEDEVEYEIKLENLSTTNVTYLNKETVKGCAELHHLSVIALTHLNPDCPMIFIDKKKQTFAHYRLEETDQQRERLPIAATREISHANEDQAVVNTQYAGLTEKYKILSAISANKSAGVEIRQVERKADQKMFVCKKFEYRPNRSASVVQRQKDELKILQMMNHIHIVKLEEVCYHRSSLCIIMEQLAGDFFDYLSKILEDPNCWGINEELAAKWFAQILDALDYLHDQHIIHRDLKPENILLTDLTPIGDTKLCDFGVSKWTRDGRSSSYIGTRGYMAPEISEREGSSYGFKVDCWSLGITLYQMLSGMDVASITRALPDCDNDDDSEAGRVFFPGDRWNSLSSLVKELISSLLRPDPLERISVKEAKKHEWFKSADSPAVRTRARKRSKAAC</sequence>
<dbReference type="GO" id="GO:0005524">
    <property type="term" value="F:ATP binding"/>
    <property type="evidence" value="ECO:0007669"/>
    <property type="project" value="InterPro"/>
</dbReference>
<dbReference type="GO" id="GO:0044773">
    <property type="term" value="P:mitotic DNA damage checkpoint signaling"/>
    <property type="evidence" value="ECO:0007669"/>
    <property type="project" value="TreeGrafter"/>
</dbReference>
<dbReference type="GO" id="GO:0005634">
    <property type="term" value="C:nucleus"/>
    <property type="evidence" value="ECO:0007669"/>
    <property type="project" value="TreeGrafter"/>
</dbReference>
<evidence type="ECO:0000256" key="3">
    <source>
        <dbReference type="ARBA" id="ARBA00022777"/>
    </source>
</evidence>
<dbReference type="AlphaFoldDB" id="A0A7S0EZV6"/>
<gene>
    <name evidence="8" type="ORF">HPHI1048_LOCUS18199</name>
</gene>
<dbReference type="InterPro" id="IPR008271">
    <property type="entry name" value="Ser/Thr_kinase_AS"/>
</dbReference>
<dbReference type="SUPFAM" id="SSF56112">
    <property type="entry name" value="Protein kinase-like (PK-like)"/>
    <property type="match status" value="1"/>
</dbReference>
<evidence type="ECO:0000256" key="1">
    <source>
        <dbReference type="ARBA" id="ARBA00012513"/>
    </source>
</evidence>
<dbReference type="Gene3D" id="2.60.200.20">
    <property type="match status" value="2"/>
</dbReference>
<dbReference type="PANTHER" id="PTHR44167">
    <property type="entry name" value="OVARIAN-SPECIFIC SERINE/THREONINE-PROTEIN KINASE LOK-RELATED"/>
    <property type="match status" value="1"/>
</dbReference>
<dbReference type="InterPro" id="IPR008984">
    <property type="entry name" value="SMAD_FHA_dom_sf"/>
</dbReference>